<dbReference type="AlphaFoldDB" id="A0ABD2ZNQ9"/>
<keyword evidence="2" id="KW-1185">Reference proteome</keyword>
<comment type="caution">
    <text evidence="1">The sequence shown here is derived from an EMBL/GenBank/DDBJ whole genome shotgun (WGS) entry which is preliminary data.</text>
</comment>
<organism evidence="1 2">
    <name type="scientific">Cinchona calisaya</name>
    <dbReference type="NCBI Taxonomy" id="153742"/>
    <lineage>
        <taxon>Eukaryota</taxon>
        <taxon>Viridiplantae</taxon>
        <taxon>Streptophyta</taxon>
        <taxon>Embryophyta</taxon>
        <taxon>Tracheophyta</taxon>
        <taxon>Spermatophyta</taxon>
        <taxon>Magnoliopsida</taxon>
        <taxon>eudicotyledons</taxon>
        <taxon>Gunneridae</taxon>
        <taxon>Pentapetalae</taxon>
        <taxon>asterids</taxon>
        <taxon>lamiids</taxon>
        <taxon>Gentianales</taxon>
        <taxon>Rubiaceae</taxon>
        <taxon>Cinchonoideae</taxon>
        <taxon>Cinchoneae</taxon>
        <taxon>Cinchona</taxon>
    </lineage>
</organism>
<reference evidence="1 2" key="1">
    <citation type="submission" date="2024-11" db="EMBL/GenBank/DDBJ databases">
        <title>A near-complete genome assembly of Cinchona calisaya.</title>
        <authorList>
            <person name="Lian D.C."/>
            <person name="Zhao X.W."/>
            <person name="Wei L."/>
        </authorList>
    </citation>
    <scope>NUCLEOTIDE SEQUENCE [LARGE SCALE GENOMIC DNA]</scope>
    <source>
        <tissue evidence="1">Nenye</tissue>
    </source>
</reference>
<name>A0ABD2ZNQ9_9GENT</name>
<accession>A0ABD2ZNQ9</accession>
<dbReference type="Proteomes" id="UP001630127">
    <property type="component" value="Unassembled WGS sequence"/>
</dbReference>
<dbReference type="PANTHER" id="PTHR12747">
    <property type="entry name" value="ELONGATOR COMPLEX PROTEIN 1"/>
    <property type="match status" value="1"/>
</dbReference>
<gene>
    <name evidence="1" type="ORF">ACH5RR_019210</name>
</gene>
<dbReference type="InterPro" id="IPR006849">
    <property type="entry name" value="Elp1"/>
</dbReference>
<dbReference type="EMBL" id="JBJUIK010000008">
    <property type="protein sequence ID" value="KAL3521061.1"/>
    <property type="molecule type" value="Genomic_DNA"/>
</dbReference>
<sequence>MCSEDHIPGSVTRSGWQAKISCQISLEEQEIGIIPSPLHRCSAYIQFDGGEVVQYLSKLGDNRLVPLQKRDDVFFIIVPTDNLDGYGSQKDLLFVLDDNGSLQVSGRILCNNCSSFSFYSNATDQSTAHLIL</sequence>
<evidence type="ECO:0000313" key="1">
    <source>
        <dbReference type="EMBL" id="KAL3521061.1"/>
    </source>
</evidence>
<evidence type="ECO:0000313" key="2">
    <source>
        <dbReference type="Proteomes" id="UP001630127"/>
    </source>
</evidence>
<protein>
    <submittedName>
        <fullName evidence="1">Uncharacterized protein</fullName>
    </submittedName>
</protein>
<proteinExistence type="predicted"/>
<dbReference type="PANTHER" id="PTHR12747:SF0">
    <property type="entry name" value="ELONGATOR COMPLEX PROTEIN 1"/>
    <property type="match status" value="1"/>
</dbReference>